<protein>
    <recommendedName>
        <fullName evidence="4">AMP-dependent synthetase/ligase domain-containing protein</fullName>
    </recommendedName>
</protein>
<dbReference type="InterPro" id="IPR020845">
    <property type="entry name" value="AMP-binding_CS"/>
</dbReference>
<gene>
    <name evidence="5" type="ORF">DBRI00130_LOCUS25162</name>
</gene>
<feature type="compositionally biased region" description="Acidic residues" evidence="3">
    <location>
        <begin position="466"/>
        <end position="483"/>
    </location>
</feature>
<comment type="similarity">
    <text evidence="1">Belongs to the ATP-dependent AMP-binding enzyme family.</text>
</comment>
<dbReference type="InterPro" id="IPR042099">
    <property type="entry name" value="ANL_N_sf"/>
</dbReference>
<accession>A0A7S4RWS8</accession>
<dbReference type="CDD" id="cd05931">
    <property type="entry name" value="FAAL"/>
    <property type="match status" value="1"/>
</dbReference>
<dbReference type="InterPro" id="IPR000873">
    <property type="entry name" value="AMP-dep_synth/lig_dom"/>
</dbReference>
<evidence type="ECO:0000256" key="2">
    <source>
        <dbReference type="ARBA" id="ARBA00022598"/>
    </source>
</evidence>
<dbReference type="Gene3D" id="3.30.300.30">
    <property type="match status" value="1"/>
</dbReference>
<evidence type="ECO:0000313" key="5">
    <source>
        <dbReference type="EMBL" id="CAE4626742.1"/>
    </source>
</evidence>
<feature type="domain" description="AMP-dependent synthetase/ligase" evidence="4">
    <location>
        <begin position="28"/>
        <end position="445"/>
    </location>
</feature>
<sequence length="788" mass="86266">MSEGSMDDAPLEEIPLDLLLDRINAQTSRDSSKVAMTFLGSGPDGGKVEKSFTYQQLSEEVDKVARQILDIGLQKGDRAVLVYPPSLNFVVAFLACLKTGVVAVPVFPPNPGRRDTLQMFSRIVSSCDASYALTSGTYKHMKKLGDIKEKLKRPAANAPAWPEQLQWVVTDGDAGKKKNIEIPPYEPSTSDIAFLQYTSGSTSEPKGVMITHGNLAHNLTIITNELKAVEDTIVVSWLPQYHDMGLIGSYLGVLYCGGSGYYISPLTFLQRPMMWIEAVSKYRGTHLQAPNFAFKLTARKFDKASYSGDKALDLGSVRHIINAAEPVTVDSINSFADAFCPFGLNKEVIYPTYGLAEHTVFVCSGGKQQLTLSKRDLEVNGVVKEVDANDESAEGEGTTVLMGCGYPSNQNVDVRIVDPEKKVEKESDVVGEIWVRSSSKAAGYYNKPDETKEDFHARISDSDGFTNEEEDGADDANDDAGDDDNTALDYLRTGDMGFLHEGELFICGRIKDLIIVGGRNYYPQDIEETAHEAVEELRPGRSAAFTVDTNHAKGEEVAFIAELRDIPKGKDVEFTCQTLADQIRSAINTEHSLGLSYIVLLKPRTIPITTSGKIARAWCRKDFVNNSLQSVYSKDYNSDSKKTEIKPMEIEDNSTPVQNSEPISKKALSKKSRKQIMEMLINDVCSIGNISRESVDKDAPLVSVLDSLSIAEFKGKLEHAYGVQKMSDEYLFRESTTLVKLVEVVKQGHAPDDTDGEGGSSTHQHPTSGGGGCAQKLGCPPGVYCVIS</sequence>
<evidence type="ECO:0000259" key="4">
    <source>
        <dbReference type="Pfam" id="PF00501"/>
    </source>
</evidence>
<feature type="region of interest" description="Disordered" evidence="3">
    <location>
        <begin position="749"/>
        <end position="772"/>
    </location>
</feature>
<dbReference type="PANTHER" id="PTHR22754">
    <property type="entry name" value="DISCO-INTERACTING PROTEIN 2 DIP2 -RELATED"/>
    <property type="match status" value="1"/>
</dbReference>
<dbReference type="AlphaFoldDB" id="A0A7S4RWS8"/>
<dbReference type="PROSITE" id="PS00455">
    <property type="entry name" value="AMP_BINDING"/>
    <property type="match status" value="1"/>
</dbReference>
<dbReference type="GO" id="GO:0008610">
    <property type="term" value="P:lipid biosynthetic process"/>
    <property type="evidence" value="ECO:0007669"/>
    <property type="project" value="InterPro"/>
</dbReference>
<evidence type="ECO:0000256" key="3">
    <source>
        <dbReference type="SAM" id="MobiDB-lite"/>
    </source>
</evidence>
<proteinExistence type="inferred from homology"/>
<dbReference type="SUPFAM" id="SSF56801">
    <property type="entry name" value="Acetyl-CoA synthetase-like"/>
    <property type="match status" value="1"/>
</dbReference>
<dbReference type="FunFam" id="3.40.50.12780:FF:000013">
    <property type="entry name" value="Long-chain-fatty-acid--AMP ligase FadD32"/>
    <property type="match status" value="1"/>
</dbReference>
<dbReference type="GO" id="GO:0016874">
    <property type="term" value="F:ligase activity"/>
    <property type="evidence" value="ECO:0007669"/>
    <property type="project" value="UniProtKB-KW"/>
</dbReference>
<dbReference type="Gene3D" id="3.40.50.12780">
    <property type="entry name" value="N-terminal domain of ligase-like"/>
    <property type="match status" value="1"/>
</dbReference>
<name>A0A7S4RWS8_9STRA</name>
<keyword evidence="2" id="KW-0436">Ligase</keyword>
<feature type="region of interest" description="Disordered" evidence="3">
    <location>
        <begin position="456"/>
        <end position="483"/>
    </location>
</feature>
<dbReference type="EMBL" id="HBNS01032102">
    <property type="protein sequence ID" value="CAE4626742.1"/>
    <property type="molecule type" value="Transcribed_RNA"/>
</dbReference>
<organism evidence="5">
    <name type="scientific">Ditylum brightwellii</name>
    <dbReference type="NCBI Taxonomy" id="49249"/>
    <lineage>
        <taxon>Eukaryota</taxon>
        <taxon>Sar</taxon>
        <taxon>Stramenopiles</taxon>
        <taxon>Ochrophyta</taxon>
        <taxon>Bacillariophyta</taxon>
        <taxon>Mediophyceae</taxon>
        <taxon>Lithodesmiophycidae</taxon>
        <taxon>Lithodesmiales</taxon>
        <taxon>Lithodesmiaceae</taxon>
        <taxon>Ditylum</taxon>
    </lineage>
</organism>
<dbReference type="InterPro" id="IPR040097">
    <property type="entry name" value="FAAL/FAAC"/>
</dbReference>
<dbReference type="PANTHER" id="PTHR22754:SF32">
    <property type="entry name" value="DISCO-INTERACTING PROTEIN 2"/>
    <property type="match status" value="1"/>
</dbReference>
<dbReference type="Pfam" id="PF00501">
    <property type="entry name" value="AMP-binding"/>
    <property type="match status" value="1"/>
</dbReference>
<dbReference type="InterPro" id="IPR045851">
    <property type="entry name" value="AMP-bd_C_sf"/>
</dbReference>
<reference evidence="5" key="1">
    <citation type="submission" date="2021-01" db="EMBL/GenBank/DDBJ databases">
        <authorList>
            <person name="Corre E."/>
            <person name="Pelletier E."/>
            <person name="Niang G."/>
            <person name="Scheremetjew M."/>
            <person name="Finn R."/>
            <person name="Kale V."/>
            <person name="Holt S."/>
            <person name="Cochrane G."/>
            <person name="Meng A."/>
            <person name="Brown T."/>
            <person name="Cohen L."/>
        </authorList>
    </citation>
    <scope>NUCLEOTIDE SEQUENCE</scope>
    <source>
        <strain evidence="5">GSO104</strain>
    </source>
</reference>
<evidence type="ECO:0000256" key="1">
    <source>
        <dbReference type="ARBA" id="ARBA00006432"/>
    </source>
</evidence>